<evidence type="ECO:0000313" key="7">
    <source>
        <dbReference type="Proteomes" id="UP000032180"/>
    </source>
</evidence>
<dbReference type="Proteomes" id="UP000032180">
    <property type="component" value="Chromosome 2"/>
</dbReference>
<evidence type="ECO:0000313" key="6">
    <source>
        <dbReference type="EnsemblPlants" id="LPERR02G07570.1"/>
    </source>
</evidence>
<proteinExistence type="inferred from homology"/>
<reference evidence="6" key="3">
    <citation type="submission" date="2015-04" db="UniProtKB">
        <authorList>
            <consortium name="EnsemblPlants"/>
        </authorList>
    </citation>
    <scope>IDENTIFICATION</scope>
</reference>
<dbReference type="eggNOG" id="KOG1399">
    <property type="taxonomic scope" value="Eukaryota"/>
</dbReference>
<dbReference type="InterPro" id="IPR050346">
    <property type="entry name" value="FMO-like"/>
</dbReference>
<dbReference type="GO" id="GO:0050660">
    <property type="term" value="F:flavin adenine dinucleotide binding"/>
    <property type="evidence" value="ECO:0007669"/>
    <property type="project" value="InterPro"/>
</dbReference>
<organism evidence="6 7">
    <name type="scientific">Leersia perrieri</name>
    <dbReference type="NCBI Taxonomy" id="77586"/>
    <lineage>
        <taxon>Eukaryota</taxon>
        <taxon>Viridiplantae</taxon>
        <taxon>Streptophyta</taxon>
        <taxon>Embryophyta</taxon>
        <taxon>Tracheophyta</taxon>
        <taxon>Spermatophyta</taxon>
        <taxon>Magnoliopsida</taxon>
        <taxon>Liliopsida</taxon>
        <taxon>Poales</taxon>
        <taxon>Poaceae</taxon>
        <taxon>BOP clade</taxon>
        <taxon>Oryzoideae</taxon>
        <taxon>Oryzeae</taxon>
        <taxon>Oryzinae</taxon>
        <taxon>Leersia</taxon>
    </lineage>
</organism>
<dbReference type="EnsemblPlants" id="LPERR02G07570.1">
    <property type="protein sequence ID" value="LPERR02G07570.1"/>
    <property type="gene ID" value="LPERR02G07570"/>
</dbReference>
<dbReference type="SUPFAM" id="SSF51905">
    <property type="entry name" value="FAD/NAD(P)-binding domain"/>
    <property type="match status" value="1"/>
</dbReference>
<keyword evidence="5" id="KW-0503">Monooxygenase</keyword>
<accession>A0A0D9VDS6</accession>
<dbReference type="Pfam" id="PF00743">
    <property type="entry name" value="FMO-like"/>
    <property type="match status" value="1"/>
</dbReference>
<reference evidence="6 7" key="1">
    <citation type="submission" date="2012-08" db="EMBL/GenBank/DDBJ databases">
        <title>Oryza genome evolution.</title>
        <authorList>
            <person name="Wing R.A."/>
        </authorList>
    </citation>
    <scope>NUCLEOTIDE SEQUENCE</scope>
</reference>
<keyword evidence="2 5" id="KW-0285">Flavoprotein</keyword>
<dbReference type="AlphaFoldDB" id="A0A0D9VDS6"/>
<keyword evidence="4 5" id="KW-0560">Oxidoreductase</keyword>
<evidence type="ECO:0000256" key="4">
    <source>
        <dbReference type="ARBA" id="ARBA00023002"/>
    </source>
</evidence>
<dbReference type="InterPro" id="IPR036188">
    <property type="entry name" value="FAD/NAD-bd_sf"/>
</dbReference>
<evidence type="ECO:0000256" key="5">
    <source>
        <dbReference type="RuleBase" id="RU361177"/>
    </source>
</evidence>
<dbReference type="Gene3D" id="3.50.50.60">
    <property type="entry name" value="FAD/NAD(P)-binding domain"/>
    <property type="match status" value="1"/>
</dbReference>
<dbReference type="STRING" id="77586.A0A0D9VDS6"/>
<protein>
    <recommendedName>
        <fullName evidence="5">Flavin-containing monooxygenase</fullName>
        <ecNumber evidence="5">1.-.-.-</ecNumber>
    </recommendedName>
</protein>
<comment type="similarity">
    <text evidence="1 5">Belongs to the FMO family.</text>
</comment>
<name>A0A0D9VDS6_9ORYZ</name>
<dbReference type="PANTHER" id="PTHR23023">
    <property type="entry name" value="DIMETHYLANILINE MONOOXYGENASE"/>
    <property type="match status" value="1"/>
</dbReference>
<dbReference type="Gramene" id="LPERR02G07570.1">
    <property type="protein sequence ID" value="LPERR02G07570.1"/>
    <property type="gene ID" value="LPERR02G07570"/>
</dbReference>
<evidence type="ECO:0000256" key="2">
    <source>
        <dbReference type="ARBA" id="ARBA00022630"/>
    </source>
</evidence>
<comment type="cofactor">
    <cofactor evidence="5">
        <name>FAD</name>
        <dbReference type="ChEBI" id="CHEBI:57692"/>
    </cofactor>
</comment>
<reference evidence="7" key="2">
    <citation type="submission" date="2013-12" db="EMBL/GenBank/DDBJ databases">
        <authorList>
            <person name="Yu Y."/>
            <person name="Lee S."/>
            <person name="de Baynast K."/>
            <person name="Wissotski M."/>
            <person name="Liu L."/>
            <person name="Talag J."/>
            <person name="Goicoechea J."/>
            <person name="Angelova A."/>
            <person name="Jetty R."/>
            <person name="Kudrna D."/>
            <person name="Golser W."/>
            <person name="Rivera L."/>
            <person name="Zhang J."/>
            <person name="Wing R."/>
        </authorList>
    </citation>
    <scope>NUCLEOTIDE SEQUENCE</scope>
</reference>
<evidence type="ECO:0000256" key="1">
    <source>
        <dbReference type="ARBA" id="ARBA00009183"/>
    </source>
</evidence>
<dbReference type="GO" id="GO:0004499">
    <property type="term" value="F:N,N-dimethylaniline monooxygenase activity"/>
    <property type="evidence" value="ECO:0007669"/>
    <property type="project" value="InterPro"/>
</dbReference>
<dbReference type="EC" id="1.-.-.-" evidence="5"/>
<sequence length="159" mass="17193">MCALHSNVLSSEYVFAVGDAALARWELWNGNGDAFGDGSSAWRPTVHHNDDDTDTTQAYEFDFLILCIGRFSSMPNIPAFPSGGGPDVFRGRVIHSMELSDMDDADAAALLKGKRVVVVGSGKSVFDIAAECLIVNYSNAHVVMSGVERPCMMVCRSTR</sequence>
<evidence type="ECO:0000256" key="3">
    <source>
        <dbReference type="ARBA" id="ARBA00022827"/>
    </source>
</evidence>
<keyword evidence="7" id="KW-1185">Reference proteome</keyword>
<dbReference type="GO" id="GO:0050661">
    <property type="term" value="F:NADP binding"/>
    <property type="evidence" value="ECO:0007669"/>
    <property type="project" value="InterPro"/>
</dbReference>
<keyword evidence="3 5" id="KW-0274">FAD</keyword>
<dbReference type="HOGENOM" id="CLU_1663294_0_0_1"/>
<dbReference type="InterPro" id="IPR020946">
    <property type="entry name" value="Flavin_mOase-like"/>
</dbReference>